<dbReference type="Proteomes" id="UP001501867">
    <property type="component" value="Unassembled WGS sequence"/>
</dbReference>
<accession>A0ABP3FHQ9</accession>
<sequence>MTRGNKAIGKAAAAAVLGALLLASTACEPSGADASGDSKTSGRPNAANSPKAAESATAKPGEVSAKPGGGPAKPAAPTAPASGVASSAAPASVAGCAVADLGFSVTSEDGKGEPVRHLLLTVTNTGKRKCGLYGYPYLKFPYARAPIAVIEDSRDAPAVLAPGEKAYAALLAHGGRMDTYDTDSLPVGLQGPGPGGTPGEPVNVTLPGQVAFDDGARVTYWLTAPGLALRFIMSS</sequence>
<evidence type="ECO:0000256" key="2">
    <source>
        <dbReference type="SAM" id="SignalP"/>
    </source>
</evidence>
<feature type="chain" id="PRO_5046727206" description="DUF4232 domain-containing protein" evidence="2">
    <location>
        <begin position="27"/>
        <end position="235"/>
    </location>
</feature>
<proteinExistence type="predicted"/>
<feature type="compositionally biased region" description="Low complexity" evidence="1">
    <location>
        <begin position="72"/>
        <end position="84"/>
    </location>
</feature>
<feature type="compositionally biased region" description="Polar residues" evidence="1">
    <location>
        <begin position="37"/>
        <end position="48"/>
    </location>
</feature>
<organism evidence="4 5">
    <name type="scientific">Streptomyces polychromogenes</name>
    <dbReference type="NCBI Taxonomy" id="67342"/>
    <lineage>
        <taxon>Bacteria</taxon>
        <taxon>Bacillati</taxon>
        <taxon>Actinomycetota</taxon>
        <taxon>Actinomycetes</taxon>
        <taxon>Kitasatosporales</taxon>
        <taxon>Streptomycetaceae</taxon>
        <taxon>Streptomyces</taxon>
    </lineage>
</organism>
<keyword evidence="5" id="KW-1185">Reference proteome</keyword>
<dbReference type="RefSeq" id="WP_344167574.1">
    <property type="nucleotide sequence ID" value="NZ_BAAABV010000028.1"/>
</dbReference>
<feature type="region of interest" description="Disordered" evidence="1">
    <location>
        <begin position="28"/>
        <end position="84"/>
    </location>
</feature>
<evidence type="ECO:0000313" key="4">
    <source>
        <dbReference type="EMBL" id="GAA0318294.1"/>
    </source>
</evidence>
<reference evidence="5" key="1">
    <citation type="journal article" date="2019" name="Int. J. Syst. Evol. Microbiol.">
        <title>The Global Catalogue of Microorganisms (GCM) 10K type strain sequencing project: providing services to taxonomists for standard genome sequencing and annotation.</title>
        <authorList>
            <consortium name="The Broad Institute Genomics Platform"/>
            <consortium name="The Broad Institute Genome Sequencing Center for Infectious Disease"/>
            <person name="Wu L."/>
            <person name="Ma J."/>
        </authorList>
    </citation>
    <scope>NUCLEOTIDE SEQUENCE [LARGE SCALE GENOMIC DNA]</scope>
    <source>
        <strain evidence="5">JCM 4505</strain>
    </source>
</reference>
<evidence type="ECO:0000313" key="5">
    <source>
        <dbReference type="Proteomes" id="UP001501867"/>
    </source>
</evidence>
<dbReference type="InterPro" id="IPR025326">
    <property type="entry name" value="DUF4232"/>
</dbReference>
<keyword evidence="2" id="KW-0732">Signal</keyword>
<dbReference type="Pfam" id="PF14016">
    <property type="entry name" value="DUF4232"/>
    <property type="match status" value="1"/>
</dbReference>
<evidence type="ECO:0000259" key="3">
    <source>
        <dbReference type="Pfam" id="PF14016"/>
    </source>
</evidence>
<evidence type="ECO:0000256" key="1">
    <source>
        <dbReference type="SAM" id="MobiDB-lite"/>
    </source>
</evidence>
<comment type="caution">
    <text evidence="4">The sequence shown here is derived from an EMBL/GenBank/DDBJ whole genome shotgun (WGS) entry which is preliminary data.</text>
</comment>
<protein>
    <recommendedName>
        <fullName evidence="3">DUF4232 domain-containing protein</fullName>
    </recommendedName>
</protein>
<gene>
    <name evidence="4" type="ORF">GCM10010302_66700</name>
</gene>
<feature type="signal peptide" evidence="2">
    <location>
        <begin position="1"/>
        <end position="26"/>
    </location>
</feature>
<feature type="domain" description="DUF4232" evidence="3">
    <location>
        <begin position="96"/>
        <end position="221"/>
    </location>
</feature>
<dbReference type="PROSITE" id="PS51257">
    <property type="entry name" value="PROKAR_LIPOPROTEIN"/>
    <property type="match status" value="1"/>
</dbReference>
<dbReference type="EMBL" id="BAAABV010000028">
    <property type="protein sequence ID" value="GAA0318294.1"/>
    <property type="molecule type" value="Genomic_DNA"/>
</dbReference>
<name>A0ABP3FHQ9_9ACTN</name>